<dbReference type="EMBL" id="SACP01000004">
    <property type="protein sequence ID" value="RVU20059.1"/>
    <property type="molecule type" value="Genomic_DNA"/>
</dbReference>
<keyword evidence="1" id="KW-0472">Membrane</keyword>
<keyword evidence="1" id="KW-1133">Transmembrane helix</keyword>
<evidence type="ECO:0000313" key="2">
    <source>
        <dbReference type="EMBL" id="RVU20059.1"/>
    </source>
</evidence>
<keyword evidence="3" id="KW-1185">Reference proteome</keyword>
<reference evidence="2 3" key="1">
    <citation type="submission" date="2019-01" db="EMBL/GenBank/DDBJ databases">
        <authorList>
            <person name="Chen W.-M."/>
        </authorList>
    </citation>
    <scope>NUCLEOTIDE SEQUENCE [LARGE SCALE GENOMIC DNA]</scope>
    <source>
        <strain evidence="2 3">TER-1</strain>
    </source>
</reference>
<sequence length="68" mass="6927">MILRDVLSRRRSAGVSSHDNSVVLVIALMMTLVFAPVVGLHVAAALGVTDGGHGEVASVAVPAKRPPG</sequence>
<comment type="caution">
    <text evidence="2">The sequence shown here is derived from an EMBL/GenBank/DDBJ whole genome shotgun (WGS) entry which is preliminary data.</text>
</comment>
<organism evidence="2 3">
    <name type="scientific">Methylobacterium oryzihabitans</name>
    <dbReference type="NCBI Taxonomy" id="2499852"/>
    <lineage>
        <taxon>Bacteria</taxon>
        <taxon>Pseudomonadati</taxon>
        <taxon>Pseudomonadota</taxon>
        <taxon>Alphaproteobacteria</taxon>
        <taxon>Hyphomicrobiales</taxon>
        <taxon>Methylobacteriaceae</taxon>
        <taxon>Methylobacterium</taxon>
    </lineage>
</organism>
<protein>
    <submittedName>
        <fullName evidence="2">Uncharacterized protein</fullName>
    </submittedName>
</protein>
<dbReference type="Proteomes" id="UP000286997">
    <property type="component" value="Unassembled WGS sequence"/>
</dbReference>
<evidence type="ECO:0000313" key="3">
    <source>
        <dbReference type="Proteomes" id="UP000286997"/>
    </source>
</evidence>
<accession>A0A3S2VCY1</accession>
<dbReference type="RefSeq" id="WP_127727781.1">
    <property type="nucleotide sequence ID" value="NZ_SACP01000004.1"/>
</dbReference>
<gene>
    <name evidence="2" type="ORF">EOE48_05445</name>
</gene>
<proteinExistence type="predicted"/>
<name>A0A3S2VCY1_9HYPH</name>
<keyword evidence="1" id="KW-0812">Transmembrane</keyword>
<feature type="transmembrane region" description="Helical" evidence="1">
    <location>
        <begin position="21"/>
        <end position="44"/>
    </location>
</feature>
<evidence type="ECO:0000256" key="1">
    <source>
        <dbReference type="SAM" id="Phobius"/>
    </source>
</evidence>
<dbReference type="AlphaFoldDB" id="A0A3S2VCY1"/>